<accession>A0ACB7T7L2</accession>
<comment type="caution">
    <text evidence="1">The sequence shown here is derived from an EMBL/GenBank/DDBJ whole genome shotgun (WGS) entry which is preliminary data.</text>
</comment>
<protein>
    <submittedName>
        <fullName evidence="1">Uncharacterized protein</fullName>
    </submittedName>
</protein>
<dbReference type="EMBL" id="CM023490">
    <property type="protein sequence ID" value="KAH6943141.1"/>
    <property type="molecule type" value="Genomic_DNA"/>
</dbReference>
<name>A0ACB7T7L2_HYAAI</name>
<evidence type="ECO:0000313" key="2">
    <source>
        <dbReference type="Proteomes" id="UP000821845"/>
    </source>
</evidence>
<sequence>MRQLKQADVKQKEWEDDLQPHQRDNTKESQILIWIWNCLEMVSCLDYDQFLKDGVALCKLMNHVRPGSVNMEEVSSGNDFRQKRRNIELFLRAAKSYGVEERLLFQPEDLLFLRHLPRVTRCIYALGKLVDQDSGYSGPKLGEEPYDPVNAAAGRRRGGMPIGDDIYVAHVNVRDVIRRLPSVTEGQDVISVGTVDALCGNEKFVNAVVRTLMDDLRPLLSETEPLVLGDLPEYGGVRLLRGRLWGAASVHMREPMLLRCDPFRMAIAVHVALNNSEIAYDWEASPDTLLGSQGTVSVFTRHMSIKTSVLLPRRRAARSASPVRVMAVRVTELVGADVTVSGPWPFSVLMSAAANLLLKSFPIQARALMSDPLRNGFQLYLDENFV</sequence>
<evidence type="ECO:0000313" key="1">
    <source>
        <dbReference type="EMBL" id="KAH6943141.1"/>
    </source>
</evidence>
<dbReference type="Proteomes" id="UP000821845">
    <property type="component" value="Chromosome 10"/>
</dbReference>
<gene>
    <name evidence="1" type="ORF">HPB50_016045</name>
</gene>
<keyword evidence="2" id="KW-1185">Reference proteome</keyword>
<reference evidence="1" key="1">
    <citation type="submission" date="2020-05" db="EMBL/GenBank/DDBJ databases">
        <title>Large-scale comparative analyses of tick genomes elucidate their genetic diversity and vector capacities.</title>
        <authorList>
            <person name="Jia N."/>
            <person name="Wang J."/>
            <person name="Shi W."/>
            <person name="Du L."/>
            <person name="Sun Y."/>
            <person name="Zhan W."/>
            <person name="Jiang J."/>
            <person name="Wang Q."/>
            <person name="Zhang B."/>
            <person name="Ji P."/>
            <person name="Sakyi L.B."/>
            <person name="Cui X."/>
            <person name="Yuan T."/>
            <person name="Jiang B."/>
            <person name="Yang W."/>
            <person name="Lam T.T.-Y."/>
            <person name="Chang Q."/>
            <person name="Ding S."/>
            <person name="Wang X."/>
            <person name="Zhu J."/>
            <person name="Ruan X."/>
            <person name="Zhao L."/>
            <person name="Wei J."/>
            <person name="Que T."/>
            <person name="Du C."/>
            <person name="Cheng J."/>
            <person name="Dai P."/>
            <person name="Han X."/>
            <person name="Huang E."/>
            <person name="Gao Y."/>
            <person name="Liu J."/>
            <person name="Shao H."/>
            <person name="Ye R."/>
            <person name="Li L."/>
            <person name="Wei W."/>
            <person name="Wang X."/>
            <person name="Wang C."/>
            <person name="Yang T."/>
            <person name="Huo Q."/>
            <person name="Li W."/>
            <person name="Guo W."/>
            <person name="Chen H."/>
            <person name="Zhou L."/>
            <person name="Ni X."/>
            <person name="Tian J."/>
            <person name="Zhou Y."/>
            <person name="Sheng Y."/>
            <person name="Liu T."/>
            <person name="Pan Y."/>
            <person name="Xia L."/>
            <person name="Li J."/>
            <person name="Zhao F."/>
            <person name="Cao W."/>
        </authorList>
    </citation>
    <scope>NUCLEOTIDE SEQUENCE</scope>
    <source>
        <strain evidence="1">Hyas-2018</strain>
    </source>
</reference>
<organism evidence="1 2">
    <name type="scientific">Hyalomma asiaticum</name>
    <name type="common">Tick</name>
    <dbReference type="NCBI Taxonomy" id="266040"/>
    <lineage>
        <taxon>Eukaryota</taxon>
        <taxon>Metazoa</taxon>
        <taxon>Ecdysozoa</taxon>
        <taxon>Arthropoda</taxon>
        <taxon>Chelicerata</taxon>
        <taxon>Arachnida</taxon>
        <taxon>Acari</taxon>
        <taxon>Parasitiformes</taxon>
        <taxon>Ixodida</taxon>
        <taxon>Ixodoidea</taxon>
        <taxon>Ixodidae</taxon>
        <taxon>Hyalomminae</taxon>
        <taxon>Hyalomma</taxon>
    </lineage>
</organism>
<proteinExistence type="predicted"/>